<organism evidence="2 3">
    <name type="scientific">Fusarium denticulatum</name>
    <dbReference type="NCBI Taxonomy" id="48507"/>
    <lineage>
        <taxon>Eukaryota</taxon>
        <taxon>Fungi</taxon>
        <taxon>Dikarya</taxon>
        <taxon>Ascomycota</taxon>
        <taxon>Pezizomycotina</taxon>
        <taxon>Sordariomycetes</taxon>
        <taxon>Hypocreomycetidae</taxon>
        <taxon>Hypocreales</taxon>
        <taxon>Nectriaceae</taxon>
        <taxon>Fusarium</taxon>
        <taxon>Fusarium fujikuroi species complex</taxon>
    </lineage>
</organism>
<dbReference type="EMBL" id="JAAOAK010000103">
    <property type="protein sequence ID" value="KAF5689506.1"/>
    <property type="molecule type" value="Genomic_DNA"/>
</dbReference>
<reference evidence="2 3" key="1">
    <citation type="submission" date="2020-05" db="EMBL/GenBank/DDBJ databases">
        <title>Identification and distribution of gene clusters putatively required for synthesis of sphingolipid metabolism inhibitors in phylogenetically diverse species of the filamentous fungus Fusarium.</title>
        <authorList>
            <person name="Kim H.-S."/>
            <person name="Busman M."/>
            <person name="Brown D.W."/>
            <person name="Divon H."/>
            <person name="Uhlig S."/>
            <person name="Proctor R.H."/>
        </authorList>
    </citation>
    <scope>NUCLEOTIDE SEQUENCE [LARGE SCALE GENOMIC DNA]</scope>
    <source>
        <strain evidence="2 3">NRRL 25311</strain>
    </source>
</reference>
<dbReference type="AlphaFoldDB" id="A0A8H5XA51"/>
<gene>
    <name evidence="2" type="ORF">FDENT_4359</name>
</gene>
<evidence type="ECO:0000256" key="1">
    <source>
        <dbReference type="SAM" id="MobiDB-lite"/>
    </source>
</evidence>
<evidence type="ECO:0000313" key="3">
    <source>
        <dbReference type="Proteomes" id="UP000562682"/>
    </source>
</evidence>
<comment type="caution">
    <text evidence="2">The sequence shown here is derived from an EMBL/GenBank/DDBJ whole genome shotgun (WGS) entry which is preliminary data.</text>
</comment>
<proteinExistence type="predicted"/>
<evidence type="ECO:0000313" key="2">
    <source>
        <dbReference type="EMBL" id="KAF5689506.1"/>
    </source>
</evidence>
<keyword evidence="3" id="KW-1185">Reference proteome</keyword>
<protein>
    <submittedName>
        <fullName evidence="2">Uncharacterized protein</fullName>
    </submittedName>
</protein>
<accession>A0A8H5XA51</accession>
<feature type="compositionally biased region" description="Basic residues" evidence="1">
    <location>
        <begin position="1"/>
        <end position="13"/>
    </location>
</feature>
<dbReference type="Proteomes" id="UP000562682">
    <property type="component" value="Unassembled WGS sequence"/>
</dbReference>
<feature type="region of interest" description="Disordered" evidence="1">
    <location>
        <begin position="1"/>
        <end position="27"/>
    </location>
</feature>
<name>A0A8H5XA51_9HYPO</name>
<sequence>MPLRGKAKPRKSAARCTALGSVSPPKPGLDGDNAGAMVAAADPAIIPQSEANQAFAKVRSNFCTRTTCCVVSGKGKSLAAGLALGPGLFYPYATRTLFIWPRGMFFSIPSYTASSAYKSSSSAKIVDSYKPKGTVSQQVDYCLVIMPKEDTPEFNAILDKAPTRPHGTTNRAFECGLEQYSITISIET</sequence>